<feature type="transmembrane region" description="Helical" evidence="2">
    <location>
        <begin position="376"/>
        <end position="396"/>
    </location>
</feature>
<reference evidence="3" key="1">
    <citation type="submission" date="2023-05" db="EMBL/GenBank/DDBJ databases">
        <title>Nepenthes gracilis genome sequencing.</title>
        <authorList>
            <person name="Fukushima K."/>
        </authorList>
    </citation>
    <scope>NUCLEOTIDE SEQUENCE</scope>
    <source>
        <strain evidence="3">SING2019-196</strain>
    </source>
</reference>
<evidence type="ECO:0000313" key="3">
    <source>
        <dbReference type="EMBL" id="GMH29447.1"/>
    </source>
</evidence>
<evidence type="ECO:0000256" key="1">
    <source>
        <dbReference type="SAM" id="MobiDB-lite"/>
    </source>
</evidence>
<feature type="transmembrane region" description="Helical" evidence="2">
    <location>
        <begin position="403"/>
        <end position="425"/>
    </location>
</feature>
<comment type="caution">
    <text evidence="3">The sequence shown here is derived from an EMBL/GenBank/DDBJ whole genome shotgun (WGS) entry which is preliminary data.</text>
</comment>
<keyword evidence="2" id="KW-1133">Transmembrane helix</keyword>
<protein>
    <submittedName>
        <fullName evidence="3">Uncharacterized protein</fullName>
    </submittedName>
</protein>
<proteinExistence type="predicted"/>
<organism evidence="3 4">
    <name type="scientific">Nepenthes gracilis</name>
    <name type="common">Slender pitcher plant</name>
    <dbReference type="NCBI Taxonomy" id="150966"/>
    <lineage>
        <taxon>Eukaryota</taxon>
        <taxon>Viridiplantae</taxon>
        <taxon>Streptophyta</taxon>
        <taxon>Embryophyta</taxon>
        <taxon>Tracheophyta</taxon>
        <taxon>Spermatophyta</taxon>
        <taxon>Magnoliopsida</taxon>
        <taxon>eudicotyledons</taxon>
        <taxon>Gunneridae</taxon>
        <taxon>Pentapetalae</taxon>
        <taxon>Caryophyllales</taxon>
        <taxon>Nepenthaceae</taxon>
        <taxon>Nepenthes</taxon>
    </lineage>
</organism>
<evidence type="ECO:0000313" key="4">
    <source>
        <dbReference type="Proteomes" id="UP001279734"/>
    </source>
</evidence>
<keyword evidence="2" id="KW-0472">Membrane</keyword>
<accession>A0AAD3TIJ3</accession>
<dbReference type="Proteomes" id="UP001279734">
    <property type="component" value="Unassembled WGS sequence"/>
</dbReference>
<sequence>MASGSRALACLSTTLPPSFQPLDSNPSTPLSLPLSSTPLPSQTYIPKSLAPVLQPEAPHCPLTFDVFPPLPSVFKPLVLAQFGNQVAPQTSAEPAVCWTKSSRLHSLVNSKGSNCSWSNGVQKKGVIPTVGGTDIASNENLKKIASSEITNPPVSSSNSFDILLEANSGVNQTKKMASGNDGCHNIDLGSKRNTANQPLPEATFPCVAPLATNEEIYAVHSGATFSSNTLAGDEAYGPKPKLLSFSLTNSQFVDSRRVHAIVPPDAPRKMQGLHIFDTSAPEVSLFGAPDFSNSFQWRLERRVDGVSSVHALDEENQLTTPSEQDGTWKQAKSQRHRKSTFKKGGLVLIVGVTGLNHLAGMRIMPSMADVCSLPNLVSMLIWCHAGMAICQITTIADLSKCRYAFCLIWIFAGMHPIAVIAGFLFA</sequence>
<feature type="compositionally biased region" description="Polar residues" evidence="1">
    <location>
        <begin position="318"/>
        <end position="331"/>
    </location>
</feature>
<keyword evidence="4" id="KW-1185">Reference proteome</keyword>
<feature type="region of interest" description="Disordered" evidence="1">
    <location>
        <begin position="318"/>
        <end position="337"/>
    </location>
</feature>
<name>A0AAD3TIJ3_NEPGR</name>
<dbReference type="AlphaFoldDB" id="A0AAD3TIJ3"/>
<dbReference type="EMBL" id="BSYO01000036">
    <property type="protein sequence ID" value="GMH29447.1"/>
    <property type="molecule type" value="Genomic_DNA"/>
</dbReference>
<feature type="transmembrane region" description="Helical" evidence="2">
    <location>
        <begin position="345"/>
        <end position="364"/>
    </location>
</feature>
<keyword evidence="2" id="KW-0812">Transmembrane</keyword>
<evidence type="ECO:0000256" key="2">
    <source>
        <dbReference type="SAM" id="Phobius"/>
    </source>
</evidence>
<gene>
    <name evidence="3" type="ORF">Nepgr_031290</name>
</gene>